<dbReference type="Proteomes" id="UP000321083">
    <property type="component" value="Unassembled WGS sequence"/>
</dbReference>
<accession>A0A5C6M4J5</accession>
<keyword evidence="4" id="KW-1185">Reference proteome</keyword>
<evidence type="ECO:0000259" key="2">
    <source>
        <dbReference type="PROSITE" id="PS50234"/>
    </source>
</evidence>
<dbReference type="Pfam" id="PF00092">
    <property type="entry name" value="VWA"/>
    <property type="match status" value="1"/>
</dbReference>
<dbReference type="Gene3D" id="3.40.50.410">
    <property type="entry name" value="von Willebrand factor, type A domain"/>
    <property type="match status" value="1"/>
</dbReference>
<name>A0A5C6M4J5_9PLAN</name>
<dbReference type="InterPro" id="IPR002035">
    <property type="entry name" value="VWF_A"/>
</dbReference>
<feature type="region of interest" description="Disordered" evidence="1">
    <location>
        <begin position="62"/>
        <end position="82"/>
    </location>
</feature>
<sequence>MTLLLSSTEPWIVFVTDVSRSIGTEGHTAAQEFLRTAELARGRRSAAWISFASTISAPALTPPAAPGITAPADTQTNQSPPETNIERALDAAVATVPPGFVPRVVLLSDGHQTTGDALAAATRNTAEIWTVPLPAPSAPEVQVSSLKAPHEVREGEPFLIEAEISANHPDEGTVELYRGEFRVAARQTTLQPGNNVIRFEQSVERDRVAEFRVRISGLRQDTLLDNNSDLALVSTSGKPRVLLVESEPDQIQELAFALEEQGILVDVRPIEGLPESLEALQNFELLVLSNVPATKISRQQMTVIQTWVRDFGGGFLMLGGDQSFGLGGYYQTPIDELLPVRSDFEKEQEKPSLGMVLVIDRSGSMEGEKLEMARAAASAAVDLLGPRDQIAVIAFDDQTWVISELQPAASRSRIADQISRIQPGGGTNMFPAMESAFETLNSASLRLKHVIMLTDGISNSGNFEGLARQMSAARMTVSVVALGPDDATDLRLLKSIATLGRGRFYHAEDAAQVPRIFARETLTASKAAINEEPFLPQIIRATRTLADIDLESAPLLLGSVVTRPKAAAEVILATEKGDPLLAWWRYGLGMTGAFTSDAKNRWAAEWISWPGFGKFWTQTMRQLMRPGGSQNLNLTVQQQGQQAVVTVNALLPDGTFLNTADVCINVINPALQQTTIPLPQTAPGQYAATIPLGQNGIWNLEATLKHSELPALRTSRSIYEGRSDEFRLRPTNQSFLQQLAAVSGGVWNPAPAEVFQEASRSTRRSVPLRTWLLSAAAFLLVLDVALRRLEFRSSMTTRSSQSSQSAGISTP</sequence>
<protein>
    <submittedName>
        <fullName evidence="3">Chloride channel protein</fullName>
    </submittedName>
</protein>
<dbReference type="InterPro" id="IPR010768">
    <property type="entry name" value="GATase1-like"/>
</dbReference>
<reference evidence="3 4" key="1">
    <citation type="submission" date="2019-08" db="EMBL/GenBank/DDBJ databases">
        <title>100 year-old enigma solved: identification of Planctomyces bekefii, the type genus and species of the phylum Planctomycetes.</title>
        <authorList>
            <person name="Svetlana D.N."/>
            <person name="Overmann J."/>
        </authorList>
    </citation>
    <scope>NUCLEOTIDE SEQUENCE [LARGE SCALE GENOMIC DNA]</scope>
    <source>
        <strain evidence="3">Phe10_nw2017</strain>
    </source>
</reference>
<dbReference type="SUPFAM" id="SSF52317">
    <property type="entry name" value="Class I glutamine amidotransferase-like"/>
    <property type="match status" value="1"/>
</dbReference>
<dbReference type="EMBL" id="SRHE01000198">
    <property type="protein sequence ID" value="TWW09710.1"/>
    <property type="molecule type" value="Genomic_DNA"/>
</dbReference>
<dbReference type="Gene3D" id="3.40.50.880">
    <property type="match status" value="2"/>
</dbReference>
<gene>
    <name evidence="3" type="ORF">E3A20_11600</name>
</gene>
<reference evidence="3 4" key="2">
    <citation type="submission" date="2019-08" db="EMBL/GenBank/DDBJ databases">
        <authorList>
            <person name="Henke P."/>
        </authorList>
    </citation>
    <scope>NUCLEOTIDE SEQUENCE [LARGE SCALE GENOMIC DNA]</scope>
    <source>
        <strain evidence="3">Phe10_nw2017</strain>
    </source>
</reference>
<feature type="domain" description="VWFA" evidence="2">
    <location>
        <begin position="354"/>
        <end position="538"/>
    </location>
</feature>
<dbReference type="Pfam" id="PF13768">
    <property type="entry name" value="VWA_3"/>
    <property type="match status" value="1"/>
</dbReference>
<evidence type="ECO:0000256" key="1">
    <source>
        <dbReference type="SAM" id="MobiDB-lite"/>
    </source>
</evidence>
<evidence type="ECO:0000313" key="3">
    <source>
        <dbReference type="EMBL" id="TWW09710.1"/>
    </source>
</evidence>
<dbReference type="Pfam" id="PF07090">
    <property type="entry name" value="GATase1_like"/>
    <property type="match status" value="1"/>
</dbReference>
<dbReference type="InterPro" id="IPR036465">
    <property type="entry name" value="vWFA_dom_sf"/>
</dbReference>
<comment type="caution">
    <text evidence="3">The sequence shown here is derived from an EMBL/GenBank/DDBJ whole genome shotgun (WGS) entry which is preliminary data.</text>
</comment>
<dbReference type="PROSITE" id="PS50234">
    <property type="entry name" value="VWFA"/>
    <property type="match status" value="1"/>
</dbReference>
<feature type="compositionally biased region" description="Polar residues" evidence="1">
    <location>
        <begin position="73"/>
        <end position="82"/>
    </location>
</feature>
<dbReference type="InterPro" id="IPR029062">
    <property type="entry name" value="Class_I_gatase-like"/>
</dbReference>
<dbReference type="AlphaFoldDB" id="A0A5C6M4J5"/>
<dbReference type="PANTHER" id="PTHR37947">
    <property type="entry name" value="BLL2462 PROTEIN"/>
    <property type="match status" value="1"/>
</dbReference>
<organism evidence="3 4">
    <name type="scientific">Planctomyces bekefii</name>
    <dbReference type="NCBI Taxonomy" id="1653850"/>
    <lineage>
        <taxon>Bacteria</taxon>
        <taxon>Pseudomonadati</taxon>
        <taxon>Planctomycetota</taxon>
        <taxon>Planctomycetia</taxon>
        <taxon>Planctomycetales</taxon>
        <taxon>Planctomycetaceae</taxon>
        <taxon>Planctomyces</taxon>
    </lineage>
</organism>
<dbReference type="PANTHER" id="PTHR37947:SF2">
    <property type="entry name" value="VON WILLEBRAND FACTOR TYPE A"/>
    <property type="match status" value="1"/>
</dbReference>
<dbReference type="SUPFAM" id="SSF53300">
    <property type="entry name" value="vWA-like"/>
    <property type="match status" value="2"/>
</dbReference>
<evidence type="ECO:0000313" key="4">
    <source>
        <dbReference type="Proteomes" id="UP000321083"/>
    </source>
</evidence>
<dbReference type="SMART" id="SM00327">
    <property type="entry name" value="VWA"/>
    <property type="match status" value="1"/>
</dbReference>
<proteinExistence type="predicted"/>